<protein>
    <submittedName>
        <fullName evidence="1">Uncharacterized protein</fullName>
    </submittedName>
</protein>
<name>A0ABT6N5Z9_9SPHN</name>
<evidence type="ECO:0000313" key="1">
    <source>
        <dbReference type="EMBL" id="MDH7640542.1"/>
    </source>
</evidence>
<dbReference type="RefSeq" id="WP_281045901.1">
    <property type="nucleotide sequence ID" value="NZ_JARYGZ010000003.1"/>
</dbReference>
<keyword evidence="2" id="KW-1185">Reference proteome</keyword>
<gene>
    <name evidence="1" type="ORF">QGN17_17545</name>
</gene>
<dbReference type="Proteomes" id="UP001160625">
    <property type="component" value="Unassembled WGS sequence"/>
</dbReference>
<reference evidence="1" key="1">
    <citation type="submission" date="2023-04" db="EMBL/GenBank/DDBJ databases">
        <title>Sphingomonas sp. MAHUQ-71 isolated from rice field.</title>
        <authorList>
            <person name="Huq M.A."/>
        </authorList>
    </citation>
    <scope>NUCLEOTIDE SEQUENCE</scope>
    <source>
        <strain evidence="1">MAHUQ-71</strain>
    </source>
</reference>
<accession>A0ABT6N5Z9</accession>
<proteinExistence type="predicted"/>
<comment type="caution">
    <text evidence="1">The sequence shown here is derived from an EMBL/GenBank/DDBJ whole genome shotgun (WGS) entry which is preliminary data.</text>
</comment>
<dbReference type="EMBL" id="JARYGZ010000003">
    <property type="protein sequence ID" value="MDH7640542.1"/>
    <property type="molecule type" value="Genomic_DNA"/>
</dbReference>
<evidence type="ECO:0000313" key="2">
    <source>
        <dbReference type="Proteomes" id="UP001160625"/>
    </source>
</evidence>
<organism evidence="1 2">
    <name type="scientific">Sphingomonas oryzagri</name>
    <dbReference type="NCBI Taxonomy" id="3042314"/>
    <lineage>
        <taxon>Bacteria</taxon>
        <taxon>Pseudomonadati</taxon>
        <taxon>Pseudomonadota</taxon>
        <taxon>Alphaproteobacteria</taxon>
        <taxon>Sphingomonadales</taxon>
        <taxon>Sphingomonadaceae</taxon>
        <taxon>Sphingomonas</taxon>
    </lineage>
</organism>
<sequence length="170" mass="18111">MTERGAITPAEVDQWVDAAAVGESAVYAWGKEFPRSAPGVVRAKIKHSEGLITFTSRTSDGRREYVMQRLASRQRAAVKAMSAAAAHDAEPVSPEAVIYLRLRRAAAAKRPCPSNATLAAAAGLADARAASYVISKLRAAKRIGIEFVGPKHRRRITILSSGARTGMALA</sequence>